<evidence type="ECO:0000313" key="1">
    <source>
        <dbReference type="EMBL" id="KAJ7533941.1"/>
    </source>
</evidence>
<protein>
    <submittedName>
        <fullName evidence="1">Uncharacterized protein</fullName>
    </submittedName>
</protein>
<reference evidence="2" key="1">
    <citation type="journal article" date="2024" name="Proc. Natl. Acad. Sci. U.S.A.">
        <title>Extraordinary preservation of gene collinearity over three hundred million years revealed in homosporous lycophytes.</title>
        <authorList>
            <person name="Li C."/>
            <person name="Wickell D."/>
            <person name="Kuo L.Y."/>
            <person name="Chen X."/>
            <person name="Nie B."/>
            <person name="Liao X."/>
            <person name="Peng D."/>
            <person name="Ji J."/>
            <person name="Jenkins J."/>
            <person name="Williams M."/>
            <person name="Shu S."/>
            <person name="Plott C."/>
            <person name="Barry K."/>
            <person name="Rajasekar S."/>
            <person name="Grimwood J."/>
            <person name="Han X."/>
            <person name="Sun S."/>
            <person name="Hou Z."/>
            <person name="He W."/>
            <person name="Dai G."/>
            <person name="Sun C."/>
            <person name="Schmutz J."/>
            <person name="Leebens-Mack J.H."/>
            <person name="Li F.W."/>
            <person name="Wang L."/>
        </authorList>
    </citation>
    <scope>NUCLEOTIDE SEQUENCE [LARGE SCALE GENOMIC DNA]</scope>
    <source>
        <strain evidence="2">cv. PW_Plant_1</strain>
    </source>
</reference>
<name>A0ACC2BW19_DIPCM</name>
<keyword evidence="2" id="KW-1185">Reference proteome</keyword>
<comment type="caution">
    <text evidence="1">The sequence shown here is derived from an EMBL/GenBank/DDBJ whole genome shotgun (WGS) entry which is preliminary data.</text>
</comment>
<accession>A0ACC2BW19</accession>
<dbReference type="Proteomes" id="UP001162992">
    <property type="component" value="Chromosome 13"/>
</dbReference>
<organism evidence="1 2">
    <name type="scientific">Diphasiastrum complanatum</name>
    <name type="common">Issler's clubmoss</name>
    <name type="synonym">Lycopodium complanatum</name>
    <dbReference type="NCBI Taxonomy" id="34168"/>
    <lineage>
        <taxon>Eukaryota</taxon>
        <taxon>Viridiplantae</taxon>
        <taxon>Streptophyta</taxon>
        <taxon>Embryophyta</taxon>
        <taxon>Tracheophyta</taxon>
        <taxon>Lycopodiopsida</taxon>
        <taxon>Lycopodiales</taxon>
        <taxon>Lycopodiaceae</taxon>
        <taxon>Lycopodioideae</taxon>
        <taxon>Diphasiastrum</taxon>
    </lineage>
</organism>
<sequence length="1227" mass="134886">MAELAPQVEAASQAVIAALDLNSSPEARQAATSYLDSLKAGDVRLLGVIAFTLTKEERPSEVRHFGFKMLQHLVRIRWEELSTVERRQMASMAVDMIEDMVKPYEEWVLKSQAASLLAEVARREGPRYLKETLPTFFELSSKSPMHAELVAMMLRWLPEDVTIHNEDLEGERRRQLLSALTHSLSETLPFLYKLLDHYFGAAVTSVQQNQLHMARQHAAAVTAAVNALLAYAEWAPVTAMASYGLIEACGFLLSSLEFRLSACEFLKLVASRRRPADEAAEVFDSAMVRVFEVLSTASEGSFKHSASHIKASTGGGLVDESEIEFAGCLCEAMVALGSHNLYSIKGDKPKLTIYLQQMLMFFQHQRLVLHAHALPLWLMLLRDLTAPTVDIKEPDKSGRPNFGTEASFTQPDKDNKSGVEPIPLDIYTILLDVAFQRILKRNVEKGAGLKGANNENEDWADEFSAPNDFSQYRSRLIELIRLIAAQQPVVAVSKIAQRLEVVLHAPILELSSLEGTQTMLETIVNAIPEGIMAASAITSTTQREFTIIMEGLIQRLLSVEWKEPPLVELLGRHFDAIGPYLRFSPAAVPLVIQKIFILLTSVPLEKNSAALASTRTRLQVCTSFLRIARAAGPTLLPHMQAMAETMTSLQGQGLLLRGEHNLLGEALLVAASAAGREHQKQVLEWLLGPIREQWLQTEWQNQYLSGPGGLIQLVTFEQSQSSGEREVKRNEEMWFIFHSVALFERALRRCSGPTTGLDGSPLKEGIGSQLDPSSIPEIHPMLQHLSWIFPPLLKLLRCIHSLWSPAIIPTLPIWIREALPMGISEQTALLGELALRSVAGDGNPSDEPFSGVSRVDEIRNWLKGIRDSGYNVLGLAAARIGDSFFNDADGRVTTLATCLLENLSSMEFRHIRQLLHSTILPLVKACPPMQWGPWLGNIVPPILIHCQQVLPAAWNNLIKEGAVKPPAISSVGGLTGLKTEVMEEKLLRDLTRETCNLLSVLASPQLKQGQRTADQPSQTKAVVDNEETARSLPRTSQSMLWCTMPQGAAASASLKLGIEALKWPDSEAVHKAIAFCIAIVSIATNSNDSGLLDMVGVDMLTAVIQGLTLESHATAQAELLGLFREIYVRLSGYTSSPQQVLLTLPSITTETLAAFDTALKKTSSVKEQRQHIKSLLLAAGGDHFKALKFQKNTNVITNVSNASLLAGQGNHKVRHEDVGSIGLAAIL</sequence>
<evidence type="ECO:0000313" key="2">
    <source>
        <dbReference type="Proteomes" id="UP001162992"/>
    </source>
</evidence>
<proteinExistence type="predicted"/>
<dbReference type="EMBL" id="CM055104">
    <property type="protein sequence ID" value="KAJ7533941.1"/>
    <property type="molecule type" value="Genomic_DNA"/>
</dbReference>
<gene>
    <name evidence="1" type="ORF">O6H91_13G072100</name>
</gene>